<dbReference type="InterPro" id="IPR010992">
    <property type="entry name" value="IHF-like_DNA-bd_dom_sf"/>
</dbReference>
<sequence length="97" mass="11159">MKKTITKKEVIKVLAEKTGLSKRTLGRIVEEILEEIKLGLERGEEVQIVRFGSFIPYKTKEKIGRNLKTGEVVKIPSFKKVRFKIAPQFKAELQDET</sequence>
<dbReference type="AlphaFoldDB" id="A0A101FJH4"/>
<dbReference type="PANTHER" id="PTHR33175:SF3">
    <property type="entry name" value="DNA-BINDING PROTEIN HU-BETA"/>
    <property type="match status" value="1"/>
</dbReference>
<dbReference type="GO" id="GO:0030261">
    <property type="term" value="P:chromosome condensation"/>
    <property type="evidence" value="ECO:0007669"/>
    <property type="project" value="UniProtKB-KW"/>
</dbReference>
<dbReference type="RefSeq" id="WP_022855461.1">
    <property type="nucleotide sequence ID" value="NZ_DAINLL010000009.1"/>
</dbReference>
<accession>A0A101FJH4</accession>
<keyword evidence="2" id="KW-0226">DNA condensation</keyword>
<dbReference type="Proteomes" id="UP000257240">
    <property type="component" value="Unassembled WGS sequence"/>
</dbReference>
<evidence type="ECO:0000256" key="4">
    <source>
        <dbReference type="RuleBase" id="RU003939"/>
    </source>
</evidence>
<keyword evidence="3 5" id="KW-0238">DNA-binding</keyword>
<comment type="caution">
    <text evidence="5">The sequence shown here is derived from an EMBL/GenBank/DDBJ whole genome shotgun (WGS) entry which is preliminary data.</text>
</comment>
<dbReference type="EMBL" id="DLVE01000059">
    <property type="protein sequence ID" value="HAA84041.1"/>
    <property type="molecule type" value="Genomic_DNA"/>
</dbReference>
<dbReference type="GO" id="GO:0030527">
    <property type="term" value="F:structural constituent of chromatin"/>
    <property type="evidence" value="ECO:0007669"/>
    <property type="project" value="InterPro"/>
</dbReference>
<evidence type="ECO:0000313" key="5">
    <source>
        <dbReference type="EMBL" id="HAA84041.1"/>
    </source>
</evidence>
<dbReference type="GO" id="GO:0003677">
    <property type="term" value="F:DNA binding"/>
    <property type="evidence" value="ECO:0007669"/>
    <property type="project" value="UniProtKB-KW"/>
</dbReference>
<dbReference type="Gene3D" id="4.10.520.10">
    <property type="entry name" value="IHF-like DNA-binding proteins"/>
    <property type="match status" value="1"/>
</dbReference>
<organism evidence="5 6">
    <name type="scientific">Thermodesulfobacterium commune</name>
    <dbReference type="NCBI Taxonomy" id="1741"/>
    <lineage>
        <taxon>Bacteria</taxon>
        <taxon>Pseudomonadati</taxon>
        <taxon>Thermodesulfobacteriota</taxon>
        <taxon>Thermodesulfobacteria</taxon>
        <taxon>Thermodesulfobacteriales</taxon>
        <taxon>Thermodesulfobacteriaceae</taxon>
        <taxon>Thermodesulfobacterium</taxon>
    </lineage>
</organism>
<proteinExistence type="inferred from homology"/>
<dbReference type="SUPFAM" id="SSF47729">
    <property type="entry name" value="IHF-like DNA-binding proteins"/>
    <property type="match status" value="1"/>
</dbReference>
<evidence type="ECO:0000313" key="6">
    <source>
        <dbReference type="Proteomes" id="UP000257240"/>
    </source>
</evidence>
<reference evidence="5 6" key="1">
    <citation type="journal article" date="2018" name="Nat. Biotechnol.">
        <title>A standardized bacterial taxonomy based on genome phylogeny substantially revises the tree of life.</title>
        <authorList>
            <person name="Parks D.H."/>
            <person name="Chuvochina M."/>
            <person name="Waite D.W."/>
            <person name="Rinke C."/>
            <person name="Skarshewski A."/>
            <person name="Chaumeil P.A."/>
            <person name="Hugenholtz P."/>
        </authorList>
    </citation>
    <scope>NUCLEOTIDE SEQUENCE [LARGE SCALE GENOMIC DNA]</scope>
    <source>
        <strain evidence="5">UBA12529</strain>
    </source>
</reference>
<dbReference type="SMART" id="SM00411">
    <property type="entry name" value="BHL"/>
    <property type="match status" value="1"/>
</dbReference>
<dbReference type="PANTHER" id="PTHR33175">
    <property type="entry name" value="DNA-BINDING PROTEIN HU"/>
    <property type="match status" value="1"/>
</dbReference>
<gene>
    <name evidence="5" type="ORF">DCE01_04585</name>
</gene>
<evidence type="ECO:0000256" key="1">
    <source>
        <dbReference type="ARBA" id="ARBA00010529"/>
    </source>
</evidence>
<name>A0A101FJH4_9BACT</name>
<dbReference type="InterPro" id="IPR000119">
    <property type="entry name" value="Hist_DNA-bd"/>
</dbReference>
<evidence type="ECO:0000256" key="3">
    <source>
        <dbReference type="ARBA" id="ARBA00023125"/>
    </source>
</evidence>
<comment type="similarity">
    <text evidence="1 4">Belongs to the bacterial histone-like protein family.</text>
</comment>
<dbReference type="Pfam" id="PF00216">
    <property type="entry name" value="Bac_DNA_binding"/>
    <property type="match status" value="1"/>
</dbReference>
<protein>
    <submittedName>
        <fullName evidence="5">HU family DNA-binding protein</fullName>
    </submittedName>
</protein>
<evidence type="ECO:0000256" key="2">
    <source>
        <dbReference type="ARBA" id="ARBA00023067"/>
    </source>
</evidence>